<protein>
    <recommendedName>
        <fullName evidence="4">Bacterial sugar transferase domain-containing protein</fullName>
    </recommendedName>
</protein>
<evidence type="ECO:0000256" key="1">
    <source>
        <dbReference type="ARBA" id="ARBA00006464"/>
    </source>
</evidence>
<dbReference type="Pfam" id="PF02397">
    <property type="entry name" value="Bac_transf"/>
    <property type="match status" value="1"/>
</dbReference>
<dbReference type="RefSeq" id="WP_345457765.1">
    <property type="nucleotide sequence ID" value="NZ_BAABKG010000002.1"/>
</dbReference>
<dbReference type="PANTHER" id="PTHR30576:SF8">
    <property type="entry name" value="UNDECAPRENYL-PHOSPHATE GALACTOSE PHOSPHOTRANSFERASE"/>
    <property type="match status" value="1"/>
</dbReference>
<dbReference type="InterPro" id="IPR003362">
    <property type="entry name" value="Bact_transf"/>
</dbReference>
<evidence type="ECO:0000256" key="3">
    <source>
        <dbReference type="SAM" id="Phobius"/>
    </source>
</evidence>
<keyword evidence="3" id="KW-0812">Transmembrane</keyword>
<feature type="compositionally biased region" description="Basic and acidic residues" evidence="2">
    <location>
        <begin position="228"/>
        <end position="239"/>
    </location>
</feature>
<feature type="region of interest" description="Disordered" evidence="2">
    <location>
        <begin position="192"/>
        <end position="258"/>
    </location>
</feature>
<keyword evidence="6" id="KW-1185">Reference proteome</keyword>
<evidence type="ECO:0000259" key="4">
    <source>
        <dbReference type="Pfam" id="PF02397"/>
    </source>
</evidence>
<comment type="caution">
    <text evidence="5">The sequence shown here is derived from an EMBL/GenBank/DDBJ whole genome shotgun (WGS) entry which is preliminary data.</text>
</comment>
<name>A0ABP9PKA9_9ACTN</name>
<comment type="similarity">
    <text evidence="1">Belongs to the bacterial sugar transferase family.</text>
</comment>
<reference evidence="6" key="1">
    <citation type="journal article" date="2019" name="Int. J. Syst. Evol. Microbiol.">
        <title>The Global Catalogue of Microorganisms (GCM) 10K type strain sequencing project: providing services to taxonomists for standard genome sequencing and annotation.</title>
        <authorList>
            <consortium name="The Broad Institute Genomics Platform"/>
            <consortium name="The Broad Institute Genome Sequencing Center for Infectious Disease"/>
            <person name="Wu L."/>
            <person name="Ma J."/>
        </authorList>
    </citation>
    <scope>NUCLEOTIDE SEQUENCE [LARGE SCALE GENOMIC DNA]</scope>
    <source>
        <strain evidence="6">JCM 18459</strain>
    </source>
</reference>
<evidence type="ECO:0000313" key="5">
    <source>
        <dbReference type="EMBL" id="GAA5147541.1"/>
    </source>
</evidence>
<accession>A0ABP9PKA9</accession>
<gene>
    <name evidence="5" type="ORF">GCM10023340_20110</name>
</gene>
<evidence type="ECO:0000256" key="2">
    <source>
        <dbReference type="SAM" id="MobiDB-lite"/>
    </source>
</evidence>
<dbReference type="Proteomes" id="UP001500221">
    <property type="component" value="Unassembled WGS sequence"/>
</dbReference>
<keyword evidence="3" id="KW-1133">Transmembrane helix</keyword>
<dbReference type="EMBL" id="BAABKG010000002">
    <property type="protein sequence ID" value="GAA5147541.1"/>
    <property type="molecule type" value="Genomic_DNA"/>
</dbReference>
<feature type="transmembrane region" description="Helical" evidence="3">
    <location>
        <begin position="15"/>
        <end position="36"/>
    </location>
</feature>
<dbReference type="PANTHER" id="PTHR30576">
    <property type="entry name" value="COLANIC BIOSYNTHESIS UDP-GLUCOSE LIPID CARRIER TRANSFERASE"/>
    <property type="match status" value="1"/>
</dbReference>
<proteinExistence type="inferred from homology"/>
<organism evidence="5 6">
    <name type="scientific">Nocardioides marinquilinus</name>
    <dbReference type="NCBI Taxonomy" id="1210400"/>
    <lineage>
        <taxon>Bacteria</taxon>
        <taxon>Bacillati</taxon>
        <taxon>Actinomycetota</taxon>
        <taxon>Actinomycetes</taxon>
        <taxon>Propionibacteriales</taxon>
        <taxon>Nocardioidaceae</taxon>
        <taxon>Nocardioides</taxon>
    </lineage>
</organism>
<feature type="domain" description="Bacterial sugar transferase" evidence="4">
    <location>
        <begin position="10"/>
        <end position="183"/>
    </location>
</feature>
<evidence type="ECO:0000313" key="6">
    <source>
        <dbReference type="Proteomes" id="UP001500221"/>
    </source>
</evidence>
<sequence>MTRSGYDPLKRAVDVVAAAVVLVLTLPLQAVLAVLVRRRLGSPVLFRQERPGRDERVFELRKFRTMVEPDPARGLVTDEQRLTPFGAFLRSTSLDELPTLLNVLRGDMSLVGPRPLLVRYLDRYSPEQRRRHEVRPGITGLAQVSGRNAIGWDEKLALDVEYVDRRSLALDARIVLRTVGSVLRREGISDAAGPTMTEFMGPEVSARRDHTDPELVEGPVAPTDPELVEGHPADRRRLGPTDPELVEGHPAGGDSHRG</sequence>
<keyword evidence="3" id="KW-0472">Membrane</keyword>